<gene>
    <name evidence="1" type="ORF">LVIROSA_LOCUS19002</name>
</gene>
<proteinExistence type="predicted"/>
<keyword evidence="2" id="KW-1185">Reference proteome</keyword>
<reference evidence="1 2" key="1">
    <citation type="submission" date="2022-01" db="EMBL/GenBank/DDBJ databases">
        <authorList>
            <person name="Xiong W."/>
            <person name="Schranz E."/>
        </authorList>
    </citation>
    <scope>NUCLEOTIDE SEQUENCE [LARGE SCALE GENOMIC DNA]</scope>
</reference>
<sequence>MHPSPIGNLEVKFHPLLFIFLTVPDQGAIYLAKKNKENMSPRRQQQCAQGWVAFVILERTHAFGVLSNIYPFLT</sequence>
<evidence type="ECO:0000313" key="1">
    <source>
        <dbReference type="EMBL" id="CAH1432347.1"/>
    </source>
</evidence>
<name>A0AAU9N2Q7_9ASTR</name>
<evidence type="ECO:0000313" key="2">
    <source>
        <dbReference type="Proteomes" id="UP001157418"/>
    </source>
</evidence>
<dbReference type="Proteomes" id="UP001157418">
    <property type="component" value="Unassembled WGS sequence"/>
</dbReference>
<protein>
    <submittedName>
        <fullName evidence="1">Uncharacterized protein</fullName>
    </submittedName>
</protein>
<organism evidence="1 2">
    <name type="scientific">Lactuca virosa</name>
    <dbReference type="NCBI Taxonomy" id="75947"/>
    <lineage>
        <taxon>Eukaryota</taxon>
        <taxon>Viridiplantae</taxon>
        <taxon>Streptophyta</taxon>
        <taxon>Embryophyta</taxon>
        <taxon>Tracheophyta</taxon>
        <taxon>Spermatophyta</taxon>
        <taxon>Magnoliopsida</taxon>
        <taxon>eudicotyledons</taxon>
        <taxon>Gunneridae</taxon>
        <taxon>Pentapetalae</taxon>
        <taxon>asterids</taxon>
        <taxon>campanulids</taxon>
        <taxon>Asterales</taxon>
        <taxon>Asteraceae</taxon>
        <taxon>Cichorioideae</taxon>
        <taxon>Cichorieae</taxon>
        <taxon>Lactucinae</taxon>
        <taxon>Lactuca</taxon>
    </lineage>
</organism>
<comment type="caution">
    <text evidence="1">The sequence shown here is derived from an EMBL/GenBank/DDBJ whole genome shotgun (WGS) entry which is preliminary data.</text>
</comment>
<accession>A0AAU9N2Q7</accession>
<dbReference type="AlphaFoldDB" id="A0AAU9N2Q7"/>
<dbReference type="EMBL" id="CAKMRJ010003334">
    <property type="protein sequence ID" value="CAH1432347.1"/>
    <property type="molecule type" value="Genomic_DNA"/>
</dbReference>